<name>A0A1Y1XLB5_9FUNG</name>
<feature type="region of interest" description="Disordered" evidence="1">
    <location>
        <begin position="90"/>
        <end position="115"/>
    </location>
</feature>
<evidence type="ECO:0000313" key="2">
    <source>
        <dbReference type="EMBL" id="ORX86549.1"/>
    </source>
</evidence>
<reference evidence="2 3" key="2">
    <citation type="submission" date="2016-08" db="EMBL/GenBank/DDBJ databases">
        <title>Pervasive Adenine N6-methylation of Active Genes in Fungi.</title>
        <authorList>
            <consortium name="DOE Joint Genome Institute"/>
            <person name="Mondo S.J."/>
            <person name="Dannebaum R.O."/>
            <person name="Kuo R.C."/>
            <person name="Labutti K."/>
            <person name="Haridas S."/>
            <person name="Kuo A."/>
            <person name="Salamov A."/>
            <person name="Ahrendt S.R."/>
            <person name="Lipzen A."/>
            <person name="Sullivan W."/>
            <person name="Andreopoulos W.B."/>
            <person name="Clum A."/>
            <person name="Lindquist E."/>
            <person name="Daum C."/>
            <person name="Ramamoorthy G.K."/>
            <person name="Gryganskyi A."/>
            <person name="Culley D."/>
            <person name="Magnuson J.K."/>
            <person name="James T.Y."/>
            <person name="O'Malley M.A."/>
            <person name="Stajich J.E."/>
            <person name="Spatafora J.W."/>
            <person name="Visel A."/>
            <person name="Grigoriev I.V."/>
        </authorList>
    </citation>
    <scope>NUCLEOTIDE SEQUENCE [LARGE SCALE GENOMIC DNA]</scope>
    <source>
        <strain evidence="2 3">S4</strain>
    </source>
</reference>
<reference evidence="2 3" key="1">
    <citation type="submission" date="2016-08" db="EMBL/GenBank/DDBJ databases">
        <title>A Parts List for Fungal Cellulosomes Revealed by Comparative Genomics.</title>
        <authorList>
            <consortium name="DOE Joint Genome Institute"/>
            <person name="Haitjema C.H."/>
            <person name="Gilmore S.P."/>
            <person name="Henske J.K."/>
            <person name="Solomon K.V."/>
            <person name="De Groot R."/>
            <person name="Kuo A."/>
            <person name="Mondo S.J."/>
            <person name="Salamov A.A."/>
            <person name="Labutti K."/>
            <person name="Zhao Z."/>
            <person name="Chiniquy J."/>
            <person name="Barry K."/>
            <person name="Brewer H.M."/>
            <person name="Purvine S.O."/>
            <person name="Wright A.T."/>
            <person name="Boxma B."/>
            <person name="Van Alen T."/>
            <person name="Hackstein J.H."/>
            <person name="Baker S.E."/>
            <person name="Grigoriev I.V."/>
            <person name="O'Malley M.A."/>
        </authorList>
    </citation>
    <scope>NUCLEOTIDE SEQUENCE [LARGE SCALE GENOMIC DNA]</scope>
    <source>
        <strain evidence="2 3">S4</strain>
    </source>
</reference>
<dbReference type="EMBL" id="MCFG01000020">
    <property type="protein sequence ID" value="ORX86549.1"/>
    <property type="molecule type" value="Genomic_DNA"/>
</dbReference>
<accession>A0A1Y1XLB5</accession>
<keyword evidence="3" id="KW-1185">Reference proteome</keyword>
<comment type="caution">
    <text evidence="2">The sequence shown here is derived from an EMBL/GenBank/DDBJ whole genome shotgun (WGS) entry which is preliminary data.</text>
</comment>
<feature type="compositionally biased region" description="Polar residues" evidence="1">
    <location>
        <begin position="92"/>
        <end position="107"/>
    </location>
</feature>
<protein>
    <submittedName>
        <fullName evidence="2">Uncharacterized protein</fullName>
    </submittedName>
</protein>
<organism evidence="2 3">
    <name type="scientific">Anaeromyces robustus</name>
    <dbReference type="NCBI Taxonomy" id="1754192"/>
    <lineage>
        <taxon>Eukaryota</taxon>
        <taxon>Fungi</taxon>
        <taxon>Fungi incertae sedis</taxon>
        <taxon>Chytridiomycota</taxon>
        <taxon>Chytridiomycota incertae sedis</taxon>
        <taxon>Neocallimastigomycetes</taxon>
        <taxon>Neocallimastigales</taxon>
        <taxon>Neocallimastigaceae</taxon>
        <taxon>Anaeromyces</taxon>
    </lineage>
</organism>
<gene>
    <name evidence="2" type="ORF">BCR32DRAFT_275333</name>
</gene>
<evidence type="ECO:0000313" key="3">
    <source>
        <dbReference type="Proteomes" id="UP000193944"/>
    </source>
</evidence>
<proteinExistence type="predicted"/>
<dbReference type="Proteomes" id="UP000193944">
    <property type="component" value="Unassembled WGS sequence"/>
</dbReference>
<evidence type="ECO:0000256" key="1">
    <source>
        <dbReference type="SAM" id="MobiDB-lite"/>
    </source>
</evidence>
<dbReference type="AlphaFoldDB" id="A0A1Y1XLB5"/>
<sequence length="115" mass="13352">MISFLKVYNVDNRINNIVKGYKSSSNNRNNSICNVDILGNRKIINREPGFNEISNNYPYSKEWKCLYKCQNESDNIYCSINLKPTYPRNVNDDNNIIGQHSRTNTDPITDPSRTE</sequence>